<dbReference type="Gene3D" id="2.130.10.10">
    <property type="entry name" value="YVTN repeat-like/Quinoprotein amine dehydrogenase"/>
    <property type="match status" value="5"/>
</dbReference>
<dbReference type="SMART" id="SM00320">
    <property type="entry name" value="WD40"/>
    <property type="match status" value="14"/>
</dbReference>
<dbReference type="PRINTS" id="PR00320">
    <property type="entry name" value="GPROTEINBRPT"/>
</dbReference>
<keyword evidence="4" id="KW-1133">Transmembrane helix</keyword>
<evidence type="ECO:0000313" key="7">
    <source>
        <dbReference type="Proteomes" id="UP001183824"/>
    </source>
</evidence>
<feature type="repeat" description="WD" evidence="3">
    <location>
        <begin position="1167"/>
        <end position="1201"/>
    </location>
</feature>
<dbReference type="InterPro" id="IPR001680">
    <property type="entry name" value="WD40_rpt"/>
</dbReference>
<dbReference type="InterPro" id="IPR049052">
    <property type="entry name" value="nSTAND1"/>
</dbReference>
<dbReference type="SUPFAM" id="SSF50978">
    <property type="entry name" value="WD40 repeat-like"/>
    <property type="match status" value="2"/>
</dbReference>
<dbReference type="InterPro" id="IPR027417">
    <property type="entry name" value="P-loop_NTPase"/>
</dbReference>
<feature type="repeat" description="WD" evidence="3">
    <location>
        <begin position="1072"/>
        <end position="1106"/>
    </location>
</feature>
<evidence type="ECO:0000256" key="2">
    <source>
        <dbReference type="ARBA" id="ARBA00022737"/>
    </source>
</evidence>
<dbReference type="InterPro" id="IPR050349">
    <property type="entry name" value="WD_LIS1/nudF_dynein_reg"/>
</dbReference>
<dbReference type="Pfam" id="PF13365">
    <property type="entry name" value="Trypsin_2"/>
    <property type="match status" value="1"/>
</dbReference>
<evidence type="ECO:0000256" key="4">
    <source>
        <dbReference type="SAM" id="Phobius"/>
    </source>
</evidence>
<keyword evidence="4" id="KW-0472">Membrane</keyword>
<evidence type="ECO:0000256" key="3">
    <source>
        <dbReference type="PROSITE-ProRule" id="PRU00221"/>
    </source>
</evidence>
<dbReference type="RefSeq" id="WP_311716911.1">
    <property type="nucleotide sequence ID" value="NZ_JAVREZ010000010.1"/>
</dbReference>
<dbReference type="Gene3D" id="2.40.10.120">
    <property type="match status" value="1"/>
</dbReference>
<dbReference type="InterPro" id="IPR009003">
    <property type="entry name" value="Peptidase_S1_PA"/>
</dbReference>
<feature type="repeat" description="WD" evidence="3">
    <location>
        <begin position="856"/>
        <end position="890"/>
    </location>
</feature>
<dbReference type="InterPro" id="IPR019775">
    <property type="entry name" value="WD40_repeat_CS"/>
</dbReference>
<sequence>MDATESNGARVTRRSALSASTVQVLAVNGAVAGAGFLASDAIVVTCAHVVEHAGYGPGSSLEVRFPHAVGTPRVQGTVLVEGWRAAEGQDVAILRLRESPDARPLLLGAAENSRGHKVSSFGFPAQAPPNGHFGYGRAGDLLAGGCSGDLLQLTNANELTHGFSGGAVRDEVSGLVIGMVTAITEPDDHMRGLGVAYATPTEMLCEVWPAFTAQDVQPYRGLEPFTADDAGWFHGREAAREKVLVALGRERGVLLLGPSGAGKSSLVQAGVLPALAEGRLQGTTRWLPVVARPRTDLLTELERAGLTGAASDGIRQAVGRRLASEPTGSKVLLVVDQAEELFTRSAKVQRPRDPVQELTATVVGSPADVRLLMVLRDDFYPQLAAGAPELLEALRPGAVDVPATLTEPDLRSMIVKPAQDAGARLEDGLPERIITDLMAADPAGPTARQAPVTTLPLLEVTLTQLWNGRQEGHLSHSTYQRIGGVTGSLSAWCDTALTQLSQDRKLLAQRILTALVQPGDQSTPPTRRQVPLRDLRALAVDTSTARRTDGQDFTEVIEVLAHHRLITIKVQQTADTVVGTPTAELIHEALIRDWHDLRSWVSGDHQFQAWLRRTDERRRRWEHSRRPDDLLGGTDLDAGIDWSGSRGLTSEMALYLASSVKRRRSLARRVVRINALLATLLVLALAAAGIAYWQQQTAITAQKVAQSRQLATQSSSLLTRDLDLASLLAVQAYRTSPTVEATRSLYAAAKAPLLRVFGGLSRGVDSATFSPDSSILATSSIYEESVRLWSTESGRALRTISHHDGGIAAVAFSPDGTTLATAGEDNTICLWDIAKGTALRTFNGHSGHPGYVDNGVKSIAFNPNGATLASTGGDGTVRLWNLASGKSRVVHNGPRGGVTSLTFTADGTTLAVSGHDKELQAWDDLVWLWNTETGKLRRKIAPPDGLNTLAFSPDGATLATAGATSDVVLLWNTDTGKVRHTLSDNFGGVSTVLFSPNGTLAVTGVGEATVRLRTPDGDTRDILTGHGDGAGTLAFSPNSAILATADPDSTSLRFWDMTADTAHVTLRGHSNVAAIAFDPDGGTLATGGLDGTTWIWNATKGEQRHVLTGSDGKIQAVAFSPDGGLLATAGANGTARLWDTSSGKVRRTLRGHTDGVPPGTNMPPRGVNSVAFSPNGRILVTAGGDATARLWDTRTGATLHTLNGHKGRVNCAAFSPDGRTIASAGADGTVRLWNASTGKMRRTLTGHREVLDSVTREPAKEVTAVVFSRDGNTLATSGDDGTVRLWDATTGHARTLPSGHRGGVLSVVFSPDGKTLATSGQDGTVRLLDRATGDTRETFAGDTNLVDTVAFNPNGTMLAVTGPNGTVQLRPIHLPEPAQASKQICEALRRDFTPQERSTYLPDMPSTPVCPS</sequence>
<organism evidence="6 7">
    <name type="scientific">Streptomyces doebereineriae</name>
    <dbReference type="NCBI Taxonomy" id="3075528"/>
    <lineage>
        <taxon>Bacteria</taxon>
        <taxon>Bacillati</taxon>
        <taxon>Actinomycetota</taxon>
        <taxon>Actinomycetes</taxon>
        <taxon>Kitasatosporales</taxon>
        <taxon>Streptomycetaceae</taxon>
        <taxon>Streptomyces</taxon>
    </lineage>
</organism>
<keyword evidence="4" id="KW-0812">Transmembrane</keyword>
<dbReference type="PROSITE" id="PS00678">
    <property type="entry name" value="WD_REPEATS_1"/>
    <property type="match status" value="7"/>
</dbReference>
<feature type="transmembrane region" description="Helical" evidence="4">
    <location>
        <begin position="671"/>
        <end position="693"/>
    </location>
</feature>
<dbReference type="Pfam" id="PF20703">
    <property type="entry name" value="nSTAND1"/>
    <property type="match status" value="1"/>
</dbReference>
<feature type="repeat" description="WD" evidence="3">
    <location>
        <begin position="1255"/>
        <end position="1296"/>
    </location>
</feature>
<dbReference type="SUPFAM" id="SSF52540">
    <property type="entry name" value="P-loop containing nucleoside triphosphate hydrolases"/>
    <property type="match status" value="1"/>
</dbReference>
<protein>
    <submittedName>
        <fullName evidence="6">Trypsin-like peptidase domain-containing protein</fullName>
    </submittedName>
</protein>
<feature type="domain" description="Novel STAND NTPase 1" evidence="5">
    <location>
        <begin position="218"/>
        <end position="628"/>
    </location>
</feature>
<reference evidence="7" key="1">
    <citation type="submission" date="2023-07" db="EMBL/GenBank/DDBJ databases">
        <title>30 novel species of actinomycetes from the DSMZ collection.</title>
        <authorList>
            <person name="Nouioui I."/>
        </authorList>
    </citation>
    <scope>NUCLEOTIDE SEQUENCE [LARGE SCALE GENOMIC DNA]</scope>
    <source>
        <strain evidence="7">DSM 41640</strain>
    </source>
</reference>
<dbReference type="Pfam" id="PF00400">
    <property type="entry name" value="WD40"/>
    <property type="match status" value="12"/>
</dbReference>
<keyword evidence="2" id="KW-0677">Repeat</keyword>
<dbReference type="PANTHER" id="PTHR44129">
    <property type="entry name" value="WD REPEAT-CONTAINING PROTEIN POP1"/>
    <property type="match status" value="1"/>
</dbReference>
<evidence type="ECO:0000259" key="5">
    <source>
        <dbReference type="Pfam" id="PF20703"/>
    </source>
</evidence>
<keyword evidence="1 3" id="KW-0853">WD repeat</keyword>
<feature type="repeat" description="WD" evidence="3">
    <location>
        <begin position="1107"/>
        <end position="1148"/>
    </location>
</feature>
<gene>
    <name evidence="6" type="ORF">RNB18_28220</name>
</gene>
<evidence type="ECO:0000313" key="6">
    <source>
        <dbReference type="EMBL" id="MDT0484046.1"/>
    </source>
</evidence>
<proteinExistence type="predicted"/>
<feature type="repeat" description="WD" evidence="3">
    <location>
        <begin position="1202"/>
        <end position="1243"/>
    </location>
</feature>
<dbReference type="PROSITE" id="PS50294">
    <property type="entry name" value="WD_REPEATS_REGION"/>
    <property type="match status" value="9"/>
</dbReference>
<dbReference type="InterPro" id="IPR015943">
    <property type="entry name" value="WD40/YVTN_repeat-like_dom_sf"/>
</dbReference>
<feature type="repeat" description="WD" evidence="3">
    <location>
        <begin position="891"/>
        <end position="923"/>
    </location>
</feature>
<keyword evidence="7" id="KW-1185">Reference proteome</keyword>
<dbReference type="EMBL" id="JAVREZ010000010">
    <property type="protein sequence ID" value="MDT0484046.1"/>
    <property type="molecule type" value="Genomic_DNA"/>
</dbReference>
<dbReference type="SUPFAM" id="SSF50494">
    <property type="entry name" value="Trypsin-like serine proteases"/>
    <property type="match status" value="1"/>
</dbReference>
<dbReference type="InterPro" id="IPR036322">
    <property type="entry name" value="WD40_repeat_dom_sf"/>
</dbReference>
<accession>A0ABU2VEQ5</accession>
<dbReference type="PROSITE" id="PS50082">
    <property type="entry name" value="WD_REPEATS_2"/>
    <property type="match status" value="9"/>
</dbReference>
<dbReference type="InterPro" id="IPR020472">
    <property type="entry name" value="WD40_PAC1"/>
</dbReference>
<feature type="repeat" description="WD" evidence="3">
    <location>
        <begin position="1297"/>
        <end position="1338"/>
    </location>
</feature>
<feature type="repeat" description="WD" evidence="3">
    <location>
        <begin position="800"/>
        <end position="841"/>
    </location>
</feature>
<dbReference type="CDD" id="cd00200">
    <property type="entry name" value="WD40"/>
    <property type="match status" value="2"/>
</dbReference>
<evidence type="ECO:0000256" key="1">
    <source>
        <dbReference type="ARBA" id="ARBA00022574"/>
    </source>
</evidence>
<name>A0ABU2VEQ5_9ACTN</name>
<comment type="caution">
    <text evidence="6">The sequence shown here is derived from an EMBL/GenBank/DDBJ whole genome shotgun (WGS) entry which is preliminary data.</text>
</comment>
<dbReference type="Proteomes" id="UP001183824">
    <property type="component" value="Unassembled WGS sequence"/>
</dbReference>